<protein>
    <submittedName>
        <fullName evidence="2">Uncharacterized protein</fullName>
    </submittedName>
</protein>
<accession>V9IFU0</accession>
<organism evidence="2">
    <name type="scientific">Apis cerana</name>
    <name type="common">Indian honeybee</name>
    <dbReference type="NCBI Taxonomy" id="7461"/>
    <lineage>
        <taxon>Eukaryota</taxon>
        <taxon>Metazoa</taxon>
        <taxon>Ecdysozoa</taxon>
        <taxon>Arthropoda</taxon>
        <taxon>Hexapoda</taxon>
        <taxon>Insecta</taxon>
        <taxon>Pterygota</taxon>
        <taxon>Neoptera</taxon>
        <taxon>Endopterygota</taxon>
        <taxon>Hymenoptera</taxon>
        <taxon>Apocrita</taxon>
        <taxon>Aculeata</taxon>
        <taxon>Apoidea</taxon>
        <taxon>Anthophila</taxon>
        <taxon>Apidae</taxon>
        <taxon>Apis</taxon>
    </lineage>
</organism>
<reference evidence="2" key="1">
    <citation type="submission" date="2011-11" db="EMBL/GenBank/DDBJ databases">
        <title>Decoding the brain transcriptome of the Eastern honeybee (Apis cerana) based on pyrosequencing.</title>
        <authorList>
            <person name="Sun L."/>
            <person name="Zheng H."/>
            <person name="Wang Y."/>
            <person name="Xie X."/>
            <person name="Zhu Y."/>
            <person name="Gu W."/>
            <person name="Wang S."/>
        </authorList>
    </citation>
    <scope>NUCLEOTIDE SEQUENCE</scope>
    <source>
        <tissue evidence="2">Brain</tissue>
    </source>
</reference>
<proteinExistence type="evidence at transcript level"/>
<feature type="region of interest" description="Disordered" evidence="1">
    <location>
        <begin position="1"/>
        <end position="29"/>
    </location>
</feature>
<sequence>MGKQKRQKNRPHKKNPTGLPSVKDFETEEIDDVTNNDRESALRRVFEEVDILHEIYFTFLFICTFK</sequence>
<feature type="compositionally biased region" description="Basic residues" evidence="1">
    <location>
        <begin position="1"/>
        <end position="15"/>
    </location>
</feature>
<dbReference type="EMBL" id="JR045280">
    <property type="protein sequence ID" value="AEY59945.1"/>
    <property type="molecule type" value="mRNA"/>
</dbReference>
<gene>
    <name evidence="2" type="ORF">ACCB06501</name>
</gene>
<dbReference type="AlphaFoldDB" id="V9IFU0"/>
<evidence type="ECO:0000313" key="2">
    <source>
        <dbReference type="EMBL" id="AEY59945.1"/>
    </source>
</evidence>
<name>V9IFU0_APICE</name>
<evidence type="ECO:0000256" key="1">
    <source>
        <dbReference type="SAM" id="MobiDB-lite"/>
    </source>
</evidence>